<gene>
    <name evidence="12" type="ORF">DUI87_16972</name>
</gene>
<evidence type="ECO:0000256" key="8">
    <source>
        <dbReference type="ARBA" id="ARBA00022989"/>
    </source>
</evidence>
<dbReference type="PANTHER" id="PTHR13099:SF0">
    <property type="entry name" value="NADH DEHYDROGENASE [UBIQUINONE] 1 SUBUNIT C2-RELATED"/>
    <property type="match status" value="1"/>
</dbReference>
<protein>
    <recommendedName>
        <fullName evidence="11">NADH dehydrogenase [ubiquinone] 1 subunit C2</fullName>
    </recommendedName>
</protein>
<proteinExistence type="inferred from homology"/>
<comment type="caution">
    <text evidence="12">The sequence shown here is derived from an EMBL/GenBank/DDBJ whole genome shotgun (WGS) entry which is preliminary data.</text>
</comment>
<comment type="function">
    <text evidence="11">Accessory subunit of the mitochondrial membrane respiratory chain NADH dehydrogenase (Complex I), that is believed not to be involved in catalysis. Complex I functions in the transfer of electrons from NADH to the respiratory chain. The immediate electron acceptor for the enzyme is believed to be ubiquinone.</text>
</comment>
<dbReference type="PANTHER" id="PTHR13099">
    <property type="entry name" value="NADH-UBIQUINONE OXIDOREDUCTASE SUBUNIT B14.5B"/>
    <property type="match status" value="1"/>
</dbReference>
<keyword evidence="8" id="KW-1133">Transmembrane helix</keyword>
<dbReference type="PIRSF" id="PIRSF017834">
    <property type="entry name" value="NADH-UbQ_OxRdtase_b14.5b"/>
    <property type="match status" value="1"/>
</dbReference>
<evidence type="ECO:0000256" key="3">
    <source>
        <dbReference type="ARBA" id="ARBA00022448"/>
    </source>
</evidence>
<accession>A0A3M0K383</accession>
<organism evidence="12 13">
    <name type="scientific">Hirundo rustica rustica</name>
    <dbReference type="NCBI Taxonomy" id="333673"/>
    <lineage>
        <taxon>Eukaryota</taxon>
        <taxon>Metazoa</taxon>
        <taxon>Chordata</taxon>
        <taxon>Craniata</taxon>
        <taxon>Vertebrata</taxon>
        <taxon>Euteleostomi</taxon>
        <taxon>Archelosauria</taxon>
        <taxon>Archosauria</taxon>
        <taxon>Dinosauria</taxon>
        <taxon>Saurischia</taxon>
        <taxon>Theropoda</taxon>
        <taxon>Coelurosauria</taxon>
        <taxon>Aves</taxon>
        <taxon>Neognathae</taxon>
        <taxon>Neoaves</taxon>
        <taxon>Telluraves</taxon>
        <taxon>Australaves</taxon>
        <taxon>Passeriformes</taxon>
        <taxon>Sylvioidea</taxon>
        <taxon>Hirundinidae</taxon>
        <taxon>Hirundo</taxon>
    </lineage>
</organism>
<comment type="subcellular location">
    <subcellularLocation>
        <location evidence="1">Mitochondrion inner membrane</location>
        <topology evidence="1">Single-pass membrane protein</topology>
        <orientation evidence="1">Matrix side</orientation>
    </subcellularLocation>
</comment>
<evidence type="ECO:0000313" key="12">
    <source>
        <dbReference type="EMBL" id="RMC07498.1"/>
    </source>
</evidence>
<comment type="similarity">
    <text evidence="2 11">Belongs to the complex I NDUFC2 subunit family.</text>
</comment>
<reference evidence="12 13" key="1">
    <citation type="submission" date="2018-07" db="EMBL/GenBank/DDBJ databases">
        <title>A high quality draft genome assembly of the barn swallow (H. rustica rustica).</title>
        <authorList>
            <person name="Formenti G."/>
            <person name="Chiara M."/>
            <person name="Poveda L."/>
            <person name="Francoijs K.-J."/>
            <person name="Bonisoli-Alquati A."/>
            <person name="Canova L."/>
            <person name="Gianfranceschi L."/>
            <person name="Horner D.S."/>
            <person name="Saino N."/>
        </authorList>
    </citation>
    <scope>NUCLEOTIDE SEQUENCE [LARGE SCALE GENOMIC DNA]</scope>
    <source>
        <strain evidence="12">Chelidonia</strain>
        <tissue evidence="12">Blood</tissue>
    </source>
</reference>
<dbReference type="EMBL" id="QRBI01000120">
    <property type="protein sequence ID" value="RMC07498.1"/>
    <property type="molecule type" value="Genomic_DNA"/>
</dbReference>
<evidence type="ECO:0000256" key="7">
    <source>
        <dbReference type="ARBA" id="ARBA00022982"/>
    </source>
</evidence>
<keyword evidence="4 11" id="KW-0679">Respiratory chain</keyword>
<evidence type="ECO:0000256" key="6">
    <source>
        <dbReference type="ARBA" id="ARBA00022792"/>
    </source>
</evidence>
<evidence type="ECO:0000256" key="9">
    <source>
        <dbReference type="ARBA" id="ARBA00023128"/>
    </source>
</evidence>
<dbReference type="STRING" id="333673.A0A3M0K383"/>
<dbReference type="AlphaFoldDB" id="A0A3M0K383"/>
<evidence type="ECO:0000256" key="10">
    <source>
        <dbReference type="ARBA" id="ARBA00023136"/>
    </source>
</evidence>
<evidence type="ECO:0000313" key="13">
    <source>
        <dbReference type="Proteomes" id="UP000269221"/>
    </source>
</evidence>
<evidence type="ECO:0000256" key="1">
    <source>
        <dbReference type="ARBA" id="ARBA00004298"/>
    </source>
</evidence>
<dbReference type="Pfam" id="PF06374">
    <property type="entry name" value="NDUF_C2"/>
    <property type="match status" value="1"/>
</dbReference>
<dbReference type="Proteomes" id="UP000269221">
    <property type="component" value="Unassembled WGS sequence"/>
</dbReference>
<dbReference type="OrthoDB" id="6329847at2759"/>
<sequence>MAFLPDESRSLPPPPLLNKGSVWLGFLGWLSALADNAFNHRPVIRAGLHRQILFTTVGWFVGYQLVKRTEYAYAKVDRELFEYMRHHPADFQSTTEKKRIGQLLEDFHPVR</sequence>
<dbReference type="GO" id="GO:0005743">
    <property type="term" value="C:mitochondrial inner membrane"/>
    <property type="evidence" value="ECO:0007669"/>
    <property type="project" value="UniProtKB-SubCell"/>
</dbReference>
<evidence type="ECO:0000256" key="5">
    <source>
        <dbReference type="ARBA" id="ARBA00022692"/>
    </source>
</evidence>
<evidence type="ECO:0000256" key="4">
    <source>
        <dbReference type="ARBA" id="ARBA00022660"/>
    </source>
</evidence>
<dbReference type="InterPro" id="IPR009423">
    <property type="entry name" value="NDUC2"/>
</dbReference>
<keyword evidence="9 11" id="KW-0496">Mitochondrion</keyword>
<keyword evidence="5" id="KW-0812">Transmembrane</keyword>
<dbReference type="GO" id="GO:0006120">
    <property type="term" value="P:mitochondrial electron transport, NADH to ubiquinone"/>
    <property type="evidence" value="ECO:0007669"/>
    <property type="project" value="InterPro"/>
</dbReference>
<keyword evidence="3 11" id="KW-0813">Transport</keyword>
<name>A0A3M0K383_HIRRU</name>
<evidence type="ECO:0000256" key="2">
    <source>
        <dbReference type="ARBA" id="ARBA00008674"/>
    </source>
</evidence>
<keyword evidence="6 11" id="KW-0999">Mitochondrion inner membrane</keyword>
<evidence type="ECO:0000256" key="11">
    <source>
        <dbReference type="PIRNR" id="PIRNR017834"/>
    </source>
</evidence>
<keyword evidence="13" id="KW-1185">Reference proteome</keyword>
<keyword evidence="7 11" id="KW-0249">Electron transport</keyword>
<keyword evidence="10 11" id="KW-0472">Membrane</keyword>